<sequence length="34" mass="3971">MDIPLEIVQWIEFIGTTQERAHLQYILVQNGGEK</sequence>
<accession>A0A1I4MYQ9</accession>
<evidence type="ECO:0000313" key="1">
    <source>
        <dbReference type="EMBL" id="SFM08100.1"/>
    </source>
</evidence>
<dbReference type="AlphaFoldDB" id="A0A1I4MYQ9"/>
<evidence type="ECO:0000313" key="2">
    <source>
        <dbReference type="Proteomes" id="UP000183287"/>
    </source>
</evidence>
<name>A0A1I4MYQ9_9PROT</name>
<dbReference type="EMBL" id="FOUB01000012">
    <property type="protein sequence ID" value="SFM08100.1"/>
    <property type="molecule type" value="Genomic_DNA"/>
</dbReference>
<keyword evidence="2" id="KW-1185">Reference proteome</keyword>
<reference evidence="2" key="1">
    <citation type="submission" date="2016-10" db="EMBL/GenBank/DDBJ databases">
        <authorList>
            <person name="Varghese N."/>
            <person name="Submissions S."/>
        </authorList>
    </citation>
    <scope>NUCLEOTIDE SEQUENCE [LARGE SCALE GENOMIC DNA]</scope>
    <source>
        <strain evidence="2">Nm44</strain>
    </source>
</reference>
<dbReference type="Proteomes" id="UP000183287">
    <property type="component" value="Unassembled WGS sequence"/>
</dbReference>
<protein>
    <submittedName>
        <fullName evidence="1">Uncharacterized protein</fullName>
    </submittedName>
</protein>
<gene>
    <name evidence="1" type="ORF">SAMN05421863_101251</name>
</gene>
<proteinExistence type="predicted"/>
<organism evidence="1 2">
    <name type="scientific">Nitrosomonas communis</name>
    <dbReference type="NCBI Taxonomy" id="44574"/>
    <lineage>
        <taxon>Bacteria</taxon>
        <taxon>Pseudomonadati</taxon>
        <taxon>Pseudomonadota</taxon>
        <taxon>Betaproteobacteria</taxon>
        <taxon>Nitrosomonadales</taxon>
        <taxon>Nitrosomonadaceae</taxon>
        <taxon>Nitrosomonas</taxon>
    </lineage>
</organism>